<dbReference type="SUPFAM" id="SSF56349">
    <property type="entry name" value="DNA breaking-rejoining enzymes"/>
    <property type="match status" value="1"/>
</dbReference>
<dbReference type="EMBL" id="FWWV01000032">
    <property type="protein sequence ID" value="SMB87292.1"/>
    <property type="molecule type" value="Genomic_DNA"/>
</dbReference>
<dbReference type="PROSITE" id="PS51900">
    <property type="entry name" value="CB"/>
    <property type="match status" value="1"/>
</dbReference>
<name>A0A1W1V1U4_9PAST</name>
<dbReference type="PANTHER" id="PTHR30629:SF6">
    <property type="entry name" value="PROPHAGE INTEGRASE INTA-RELATED"/>
    <property type="match status" value="1"/>
</dbReference>
<feature type="domain" description="Tyr recombinase" evidence="6">
    <location>
        <begin position="211"/>
        <end position="404"/>
    </location>
</feature>
<dbReference type="AlphaFoldDB" id="A0A1W1V1U4"/>
<evidence type="ECO:0000256" key="1">
    <source>
        <dbReference type="ARBA" id="ARBA00008857"/>
    </source>
</evidence>
<dbReference type="InterPro" id="IPR013762">
    <property type="entry name" value="Integrase-like_cat_sf"/>
</dbReference>
<dbReference type="CDD" id="cd00801">
    <property type="entry name" value="INT_P4_C"/>
    <property type="match status" value="1"/>
</dbReference>
<dbReference type="InterPro" id="IPR010998">
    <property type="entry name" value="Integrase_recombinase_N"/>
</dbReference>
<evidence type="ECO:0000313" key="9">
    <source>
        <dbReference type="Proteomes" id="UP000192408"/>
    </source>
</evidence>
<dbReference type="STRING" id="1122938.SAMN05660772_02705"/>
<dbReference type="InterPro" id="IPR053876">
    <property type="entry name" value="Phage_int_M"/>
</dbReference>
<reference evidence="9" key="1">
    <citation type="submission" date="2017-04" db="EMBL/GenBank/DDBJ databases">
        <authorList>
            <person name="Varghese N."/>
            <person name="Submissions S."/>
        </authorList>
    </citation>
    <scope>NUCLEOTIDE SEQUENCE [LARGE SCALE GENOMIC DNA]</scope>
    <source>
        <strain evidence="9">DSM 23072</strain>
    </source>
</reference>
<gene>
    <name evidence="8" type="ORF">SAMN05660772_02705</name>
</gene>
<dbReference type="Gene3D" id="1.10.150.130">
    <property type="match status" value="1"/>
</dbReference>
<dbReference type="PROSITE" id="PS51898">
    <property type="entry name" value="TYR_RECOMBINASE"/>
    <property type="match status" value="1"/>
</dbReference>
<feature type="domain" description="Core-binding (CB)" evidence="7">
    <location>
        <begin position="105"/>
        <end position="188"/>
    </location>
</feature>
<keyword evidence="4" id="KW-0233">DNA recombination</keyword>
<dbReference type="Pfam" id="PF13356">
    <property type="entry name" value="Arm-DNA-bind_3"/>
    <property type="match status" value="1"/>
</dbReference>
<comment type="similarity">
    <text evidence="1">Belongs to the 'phage' integrase family.</text>
</comment>
<dbReference type="InterPro" id="IPR002104">
    <property type="entry name" value="Integrase_catalytic"/>
</dbReference>
<dbReference type="GO" id="GO:0015074">
    <property type="term" value="P:DNA integration"/>
    <property type="evidence" value="ECO:0007669"/>
    <property type="project" value="UniProtKB-KW"/>
</dbReference>
<dbReference type="GO" id="GO:0003677">
    <property type="term" value="F:DNA binding"/>
    <property type="evidence" value="ECO:0007669"/>
    <property type="project" value="UniProtKB-UniRule"/>
</dbReference>
<dbReference type="InterPro" id="IPR044068">
    <property type="entry name" value="CB"/>
</dbReference>
<dbReference type="Pfam" id="PF00589">
    <property type="entry name" value="Phage_integrase"/>
    <property type="match status" value="1"/>
</dbReference>
<keyword evidence="2" id="KW-0229">DNA integration</keyword>
<accession>A0A1W1V1U4</accession>
<dbReference type="InterPro" id="IPR050808">
    <property type="entry name" value="Phage_Integrase"/>
</dbReference>
<evidence type="ECO:0000256" key="4">
    <source>
        <dbReference type="ARBA" id="ARBA00023172"/>
    </source>
</evidence>
<evidence type="ECO:0000259" key="7">
    <source>
        <dbReference type="PROSITE" id="PS51900"/>
    </source>
</evidence>
<dbReference type="GO" id="GO:0006310">
    <property type="term" value="P:DNA recombination"/>
    <property type="evidence" value="ECO:0007669"/>
    <property type="project" value="UniProtKB-KW"/>
</dbReference>
<evidence type="ECO:0000256" key="2">
    <source>
        <dbReference type="ARBA" id="ARBA00022908"/>
    </source>
</evidence>
<dbReference type="InterPro" id="IPR011010">
    <property type="entry name" value="DNA_brk_join_enz"/>
</dbReference>
<dbReference type="InterPro" id="IPR025166">
    <property type="entry name" value="Integrase_DNA_bind_dom"/>
</dbReference>
<keyword evidence="9" id="KW-1185">Reference proteome</keyword>
<protein>
    <submittedName>
        <fullName evidence="8">Phage integrase, N-terminal SAM-like domain</fullName>
    </submittedName>
</protein>
<evidence type="ECO:0000256" key="3">
    <source>
        <dbReference type="ARBA" id="ARBA00023125"/>
    </source>
</evidence>
<dbReference type="RefSeq" id="WP_084257490.1">
    <property type="nucleotide sequence ID" value="NZ_FWWV01000032.1"/>
</dbReference>
<dbReference type="Gene3D" id="3.30.160.390">
    <property type="entry name" value="Integrase, DNA-binding domain"/>
    <property type="match status" value="1"/>
</dbReference>
<sequence>MARIVKRLTNTQVDKAKPLEKPYHLADGGGLYLLVKPNGVKTWQFNYYKPITKNRTYISLNNYPDLSLAQARSKREEFKALLAQNIDPQLHQQQEIERQQQADNNTFAKIAAAWFEERRTRAHFSAKTAADTWSMIERHILPHFGELPITQITALMAINAFKPLQIRGTLETLKRAIQKMNEIMTYALHRGIIENNPIANIGKEFDSPTVTHMKAIKPEQLGEFLTALANANLTLTTRLLIQWQLLTMTRPAEAATARYSDINEKERIWTIYIQKGLKTTDEGREHKVTLSKQAIAVLREIKKISGGKTYLFPSIKNPATHINTQTANAAIKRIGYQGKLVAHGMRAIASTVLNEARTPDGLRRFDKDLIEVALSHINNDDVRMAYLRAEYLPHRFDMLQWWGDYVEQSAQNVIPKFHLQVVNA</sequence>
<dbReference type="Gene3D" id="1.10.443.10">
    <property type="entry name" value="Intergrase catalytic core"/>
    <property type="match status" value="1"/>
</dbReference>
<evidence type="ECO:0000259" key="6">
    <source>
        <dbReference type="PROSITE" id="PS51898"/>
    </source>
</evidence>
<evidence type="ECO:0000256" key="5">
    <source>
        <dbReference type="PROSITE-ProRule" id="PRU01248"/>
    </source>
</evidence>
<dbReference type="Pfam" id="PF22022">
    <property type="entry name" value="Phage_int_M"/>
    <property type="match status" value="1"/>
</dbReference>
<dbReference type="InterPro" id="IPR038488">
    <property type="entry name" value="Integrase_DNA-bd_sf"/>
</dbReference>
<dbReference type="Proteomes" id="UP000192408">
    <property type="component" value="Unassembled WGS sequence"/>
</dbReference>
<organism evidence="8 9">
    <name type="scientific">Pasteurella testudinis DSM 23072</name>
    <dbReference type="NCBI Taxonomy" id="1122938"/>
    <lineage>
        <taxon>Bacteria</taxon>
        <taxon>Pseudomonadati</taxon>
        <taxon>Pseudomonadota</taxon>
        <taxon>Gammaproteobacteria</taxon>
        <taxon>Pasteurellales</taxon>
        <taxon>Pasteurellaceae</taxon>
        <taxon>Pasteurella</taxon>
    </lineage>
</organism>
<dbReference type="PANTHER" id="PTHR30629">
    <property type="entry name" value="PROPHAGE INTEGRASE"/>
    <property type="match status" value="1"/>
</dbReference>
<proteinExistence type="inferred from homology"/>
<evidence type="ECO:0000313" key="8">
    <source>
        <dbReference type="EMBL" id="SMB87292.1"/>
    </source>
</evidence>
<keyword evidence="3 5" id="KW-0238">DNA-binding</keyword>